<feature type="zinc finger region" description="C3H1-type" evidence="10">
    <location>
        <begin position="67"/>
        <end position="94"/>
    </location>
</feature>
<evidence type="ECO:0000256" key="7">
    <source>
        <dbReference type="ARBA" id="ARBA00022833"/>
    </source>
</evidence>
<dbReference type="Gene3D" id="4.10.1000.10">
    <property type="entry name" value="Zinc finger, CCCH-type"/>
    <property type="match status" value="2"/>
</dbReference>
<feature type="domain" description="C3H1-type" evidence="13">
    <location>
        <begin position="177"/>
        <end position="199"/>
    </location>
</feature>
<organism evidence="15 16">
    <name type="scientific">Umbelopsis vinacea</name>
    <dbReference type="NCBI Taxonomy" id="44442"/>
    <lineage>
        <taxon>Eukaryota</taxon>
        <taxon>Fungi</taxon>
        <taxon>Fungi incertae sedis</taxon>
        <taxon>Mucoromycota</taxon>
        <taxon>Mucoromycotina</taxon>
        <taxon>Umbelopsidomycetes</taxon>
        <taxon>Umbelopsidales</taxon>
        <taxon>Umbelopsidaceae</taxon>
        <taxon>Umbelopsis</taxon>
    </lineage>
</organism>
<evidence type="ECO:0000256" key="5">
    <source>
        <dbReference type="ARBA" id="ARBA00022737"/>
    </source>
</evidence>
<evidence type="ECO:0000256" key="1">
    <source>
        <dbReference type="ARBA" id="ARBA00004123"/>
    </source>
</evidence>
<proteinExistence type="inferred from homology"/>
<dbReference type="SUPFAM" id="SSF90229">
    <property type="entry name" value="CCCH zinc finger"/>
    <property type="match status" value="2"/>
</dbReference>
<feature type="region of interest" description="Disordered" evidence="12">
    <location>
        <begin position="208"/>
        <end position="254"/>
    </location>
</feature>
<accession>A0A8H7U8M9</accession>
<dbReference type="AlphaFoldDB" id="A0A8H7U8M9"/>
<name>A0A8H7U8M9_9FUNG</name>
<dbReference type="GO" id="GO:0003723">
    <property type="term" value="F:RNA binding"/>
    <property type="evidence" value="ECO:0007669"/>
    <property type="project" value="UniProtKB-UniRule"/>
</dbReference>
<evidence type="ECO:0000256" key="2">
    <source>
        <dbReference type="ARBA" id="ARBA00008907"/>
    </source>
</evidence>
<keyword evidence="4 10" id="KW-0479">Metal-binding</keyword>
<dbReference type="GO" id="GO:0031124">
    <property type="term" value="P:mRNA 3'-end processing"/>
    <property type="evidence" value="ECO:0007669"/>
    <property type="project" value="UniProtKB-UniRule"/>
</dbReference>
<dbReference type="SMART" id="SM00356">
    <property type="entry name" value="ZnF_C3H1"/>
    <property type="match status" value="5"/>
</dbReference>
<feature type="zinc finger region" description="C3H1-type" evidence="10">
    <location>
        <begin position="38"/>
        <end position="65"/>
    </location>
</feature>
<protein>
    <recommendedName>
        <fullName evidence="11">mRNA 3'-end-processing protein</fullName>
    </recommendedName>
</protein>
<keyword evidence="9 11" id="KW-0539">Nucleus</keyword>
<dbReference type="InterPro" id="IPR000571">
    <property type="entry name" value="Znf_CCCH"/>
</dbReference>
<feature type="domain" description="C3H1-type" evidence="13">
    <location>
        <begin position="38"/>
        <end position="65"/>
    </location>
</feature>
<dbReference type="PROSITE" id="PS50103">
    <property type="entry name" value="ZF_C3H1"/>
    <property type="match status" value="4"/>
</dbReference>
<dbReference type="GO" id="GO:0008270">
    <property type="term" value="F:zinc ion binding"/>
    <property type="evidence" value="ECO:0007669"/>
    <property type="project" value="UniProtKB-KW"/>
</dbReference>
<dbReference type="InterPro" id="IPR001878">
    <property type="entry name" value="Znf_CCHC"/>
</dbReference>
<dbReference type="InterPro" id="IPR036875">
    <property type="entry name" value="Znf_CCHC_sf"/>
</dbReference>
<evidence type="ECO:0000256" key="11">
    <source>
        <dbReference type="RuleBase" id="RU369008"/>
    </source>
</evidence>
<comment type="subcellular location">
    <subcellularLocation>
        <location evidence="1 11">Nucleus</location>
    </subcellularLocation>
</comment>
<evidence type="ECO:0000313" key="15">
    <source>
        <dbReference type="EMBL" id="KAG2173480.1"/>
    </source>
</evidence>
<evidence type="ECO:0000256" key="4">
    <source>
        <dbReference type="ARBA" id="ARBA00022723"/>
    </source>
</evidence>
<comment type="similarity">
    <text evidence="2 11">Belongs to the CPSF4/YTH1 family.</text>
</comment>
<evidence type="ECO:0000256" key="12">
    <source>
        <dbReference type="SAM" id="MobiDB-lite"/>
    </source>
</evidence>
<dbReference type="Proteomes" id="UP000612746">
    <property type="component" value="Unassembled WGS sequence"/>
</dbReference>
<feature type="domain" description="C3H1-type" evidence="13">
    <location>
        <begin position="95"/>
        <end position="123"/>
    </location>
</feature>
<keyword evidence="7 10" id="KW-0862">Zinc</keyword>
<evidence type="ECO:0000259" key="14">
    <source>
        <dbReference type="PROSITE" id="PS50158"/>
    </source>
</evidence>
<dbReference type="InterPro" id="IPR036855">
    <property type="entry name" value="Znf_CCCH_sf"/>
</dbReference>
<feature type="domain" description="C3H1-type" evidence="13">
    <location>
        <begin position="67"/>
        <end position="94"/>
    </location>
</feature>
<keyword evidence="16" id="KW-1185">Reference proteome</keyword>
<keyword evidence="8 11" id="KW-0694">RNA-binding</keyword>
<evidence type="ECO:0000256" key="10">
    <source>
        <dbReference type="PROSITE-ProRule" id="PRU00723"/>
    </source>
</evidence>
<dbReference type="Pfam" id="PF00098">
    <property type="entry name" value="zf-CCHC"/>
    <property type="match status" value="1"/>
</dbReference>
<feature type="zinc finger region" description="C3H1-type" evidence="10">
    <location>
        <begin position="177"/>
        <end position="199"/>
    </location>
</feature>
<keyword evidence="6 10" id="KW-0863">Zinc-finger</keyword>
<dbReference type="EMBL" id="JAEPRA010000018">
    <property type="protein sequence ID" value="KAG2173480.1"/>
    <property type="molecule type" value="Genomic_DNA"/>
</dbReference>
<dbReference type="SMART" id="SM00343">
    <property type="entry name" value="ZnF_C2HC"/>
    <property type="match status" value="1"/>
</dbReference>
<dbReference type="Pfam" id="PF00642">
    <property type="entry name" value="zf-CCCH"/>
    <property type="match status" value="2"/>
</dbReference>
<dbReference type="FunFam" id="4.10.1000.10:FF:000012">
    <property type="entry name" value="cleavage and polyadenylation specificity factor subunit 4"/>
    <property type="match status" value="1"/>
</dbReference>
<reference evidence="15" key="1">
    <citation type="submission" date="2020-12" db="EMBL/GenBank/DDBJ databases">
        <title>Metabolic potential, ecology and presence of endohyphal bacteria is reflected in genomic diversity of Mucoromycotina.</title>
        <authorList>
            <person name="Muszewska A."/>
            <person name="Okrasinska A."/>
            <person name="Steczkiewicz K."/>
            <person name="Drgas O."/>
            <person name="Orlowska M."/>
            <person name="Perlinska-Lenart U."/>
            <person name="Aleksandrzak-Piekarczyk T."/>
            <person name="Szatraj K."/>
            <person name="Zielenkiewicz U."/>
            <person name="Pilsyk S."/>
            <person name="Malc E."/>
            <person name="Mieczkowski P."/>
            <person name="Kruszewska J.S."/>
            <person name="Biernat P."/>
            <person name="Pawlowska J."/>
        </authorList>
    </citation>
    <scope>NUCLEOTIDE SEQUENCE</scope>
    <source>
        <strain evidence="15">WA0000051536</strain>
    </source>
</reference>
<evidence type="ECO:0000256" key="6">
    <source>
        <dbReference type="ARBA" id="ARBA00022771"/>
    </source>
</evidence>
<keyword evidence="3 11" id="KW-0507">mRNA processing</keyword>
<dbReference type="PANTHER" id="PTHR23102">
    <property type="entry name" value="CLEAVAGE AND POLYADENYLATION SPECIFICITY FACTOR SUBUNIT 4-RELATED"/>
    <property type="match status" value="1"/>
</dbReference>
<comment type="function">
    <text evidence="11">Component of the cleavage factor I (CF I) involved in pre-mRNA 3'-end processing.</text>
</comment>
<evidence type="ECO:0000256" key="8">
    <source>
        <dbReference type="ARBA" id="ARBA00022884"/>
    </source>
</evidence>
<dbReference type="PANTHER" id="PTHR23102:SF24">
    <property type="entry name" value="CLEAVAGE AND POLYADENYLATION SPECIFICITY FACTOR SUBUNIT 4"/>
    <property type="match status" value="1"/>
</dbReference>
<comment type="caution">
    <text evidence="15">The sequence shown here is derived from an EMBL/GenBank/DDBJ whole genome shotgun (WGS) entry which is preliminary data.</text>
</comment>
<feature type="domain" description="CCHC-type" evidence="14">
    <location>
        <begin position="265"/>
        <end position="280"/>
    </location>
</feature>
<dbReference type="SUPFAM" id="SSF57756">
    <property type="entry name" value="Retrovirus zinc finger-like domains"/>
    <property type="match status" value="1"/>
</dbReference>
<dbReference type="GO" id="GO:0005634">
    <property type="term" value="C:nucleus"/>
    <property type="evidence" value="ECO:0007669"/>
    <property type="project" value="UniProtKB-SubCell"/>
</dbReference>
<dbReference type="OrthoDB" id="1914176at2759"/>
<sequence length="286" mass="32981">MAAVLSPLYSTECRNFTFDFEEFIKNELGLDLDKPKKKEDENICKYFLRGTCHKGASCQYKHTRGDREKSVVCKHWLRGLCKKGEHCEFLHVFNMKKMPECWFYSKYGECCNGDECQYQHIDPESKVKECPWYARGFCKHGKFLGKEVDESLFAHNTKYPLAFSGPNCRNKHVRKLICQNYLTGFCPLGLNCPNGHPRYELPVMHNDDRMDDMAPEQQQQPPRVPFTRGDQPPQQRFNHNNNNNAGPPGGGGGNFVRRPLEEVTCFKCGQQGHYANKCPNGRANVR</sequence>
<evidence type="ECO:0000313" key="16">
    <source>
        <dbReference type="Proteomes" id="UP000612746"/>
    </source>
</evidence>
<feature type="zinc finger region" description="C3H1-type" evidence="10">
    <location>
        <begin position="95"/>
        <end position="123"/>
    </location>
</feature>
<evidence type="ECO:0000259" key="13">
    <source>
        <dbReference type="PROSITE" id="PS50103"/>
    </source>
</evidence>
<evidence type="ECO:0000256" key="3">
    <source>
        <dbReference type="ARBA" id="ARBA00022664"/>
    </source>
</evidence>
<evidence type="ECO:0000256" key="9">
    <source>
        <dbReference type="ARBA" id="ARBA00023242"/>
    </source>
</evidence>
<dbReference type="InterPro" id="IPR045348">
    <property type="entry name" value="CPSF4/Yth1"/>
</dbReference>
<gene>
    <name evidence="15" type="ORF">INT44_007071</name>
</gene>
<keyword evidence="5 11" id="KW-0677">Repeat</keyword>
<dbReference type="Gene3D" id="4.10.60.10">
    <property type="entry name" value="Zinc finger, CCHC-type"/>
    <property type="match status" value="1"/>
</dbReference>
<dbReference type="PROSITE" id="PS50158">
    <property type="entry name" value="ZF_CCHC"/>
    <property type="match status" value="1"/>
</dbReference>